<evidence type="ECO:0000313" key="7">
    <source>
        <dbReference type="Proteomes" id="UP000240830"/>
    </source>
</evidence>
<dbReference type="InterPro" id="IPR016135">
    <property type="entry name" value="UBQ-conjugating_enzyme/RWD"/>
</dbReference>
<organism evidence="6 7">
    <name type="scientific">Paramicrosporidium saccamoebae</name>
    <dbReference type="NCBI Taxonomy" id="1246581"/>
    <lineage>
        <taxon>Eukaryota</taxon>
        <taxon>Fungi</taxon>
        <taxon>Fungi incertae sedis</taxon>
        <taxon>Cryptomycota</taxon>
        <taxon>Cryptomycota incertae sedis</taxon>
        <taxon>Paramicrosporidium</taxon>
    </lineage>
</organism>
<keyword evidence="2 4" id="KW-0833">Ubl conjugation pathway</keyword>
<reference evidence="6 7" key="1">
    <citation type="submission" date="2016-10" db="EMBL/GenBank/DDBJ databases">
        <title>The genome of Paramicrosporidium saccamoebae is the missing link in understanding Cryptomycota and Microsporidia evolution.</title>
        <authorList>
            <person name="Quandt C.A."/>
            <person name="Beaudet D."/>
            <person name="Corsaro D."/>
            <person name="Michel R."/>
            <person name="Corradi N."/>
            <person name="James T."/>
        </authorList>
    </citation>
    <scope>NUCLEOTIDE SEQUENCE [LARGE SCALE GENOMIC DNA]</scope>
    <source>
        <strain evidence="6 7">KSL3</strain>
    </source>
</reference>
<evidence type="ECO:0000256" key="2">
    <source>
        <dbReference type="ARBA" id="ARBA00022786"/>
    </source>
</evidence>
<comment type="caution">
    <text evidence="6">The sequence shown here is derived from an EMBL/GenBank/DDBJ whole genome shotgun (WGS) entry which is preliminary data.</text>
</comment>
<dbReference type="Proteomes" id="UP000240830">
    <property type="component" value="Unassembled WGS sequence"/>
</dbReference>
<feature type="active site" description="Glycyl thioester intermediate" evidence="3">
    <location>
        <position position="73"/>
    </location>
</feature>
<dbReference type="InterPro" id="IPR000608">
    <property type="entry name" value="UBC"/>
</dbReference>
<dbReference type="EMBL" id="MTSL01000134">
    <property type="protein sequence ID" value="PJF18273.1"/>
    <property type="molecule type" value="Genomic_DNA"/>
</dbReference>
<dbReference type="Gene3D" id="3.10.110.10">
    <property type="entry name" value="Ubiquitin Conjugating Enzyme"/>
    <property type="match status" value="1"/>
</dbReference>
<evidence type="ECO:0000259" key="5">
    <source>
        <dbReference type="Pfam" id="PF00179"/>
    </source>
</evidence>
<keyword evidence="4" id="KW-0067">ATP-binding</keyword>
<accession>A0A2H9TKJ5</accession>
<dbReference type="GO" id="GO:0016740">
    <property type="term" value="F:transferase activity"/>
    <property type="evidence" value="ECO:0007669"/>
    <property type="project" value="UniProtKB-KW"/>
</dbReference>
<gene>
    <name evidence="6" type="ORF">PSACC_01951</name>
</gene>
<keyword evidence="7" id="KW-1185">Reference proteome</keyword>
<dbReference type="SUPFAM" id="SSF54495">
    <property type="entry name" value="UBC-like"/>
    <property type="match status" value="1"/>
</dbReference>
<evidence type="ECO:0000256" key="4">
    <source>
        <dbReference type="RuleBase" id="RU362109"/>
    </source>
</evidence>
<name>A0A2H9TKJ5_9FUNG</name>
<dbReference type="PROSITE" id="PS00183">
    <property type="entry name" value="UBC_1"/>
    <property type="match status" value="1"/>
</dbReference>
<dbReference type="OrthoDB" id="10069349at2759"/>
<dbReference type="Pfam" id="PF00179">
    <property type="entry name" value="UQ_con"/>
    <property type="match status" value="1"/>
</dbReference>
<evidence type="ECO:0000256" key="3">
    <source>
        <dbReference type="PROSITE-ProRule" id="PRU10133"/>
    </source>
</evidence>
<feature type="domain" description="UBC core" evidence="5">
    <location>
        <begin position="55"/>
        <end position="92"/>
    </location>
</feature>
<protein>
    <recommendedName>
        <fullName evidence="5">UBC core domain-containing protein</fullName>
    </recommendedName>
</protein>
<sequence>MVELSKDSAASSLKGVKLLHKEIKQLIAKPVEGIEVSPNEADLFTLCAVVAGPGKFLTSIFHPNISPTTGEICLSTLQKDWQPELGLAHLLLVAPLCVTY</sequence>
<keyword evidence="4" id="KW-0547">Nucleotide-binding</keyword>
<dbReference type="GO" id="GO:0005524">
    <property type="term" value="F:ATP binding"/>
    <property type="evidence" value="ECO:0007669"/>
    <property type="project" value="UniProtKB-UniRule"/>
</dbReference>
<dbReference type="InterPro" id="IPR023313">
    <property type="entry name" value="UBQ-conjugating_AS"/>
</dbReference>
<evidence type="ECO:0000256" key="1">
    <source>
        <dbReference type="ARBA" id="ARBA00022679"/>
    </source>
</evidence>
<evidence type="ECO:0000313" key="6">
    <source>
        <dbReference type="EMBL" id="PJF18273.1"/>
    </source>
</evidence>
<proteinExistence type="inferred from homology"/>
<dbReference type="AlphaFoldDB" id="A0A2H9TKJ5"/>
<keyword evidence="1" id="KW-0808">Transferase</keyword>
<dbReference type="STRING" id="1246581.A0A2H9TKJ5"/>
<comment type="similarity">
    <text evidence="4">Belongs to the ubiquitin-conjugating enzyme family.</text>
</comment>